<keyword evidence="3" id="KW-1185">Reference proteome</keyword>
<dbReference type="EMBL" id="CAXIEN010000023">
    <property type="protein sequence ID" value="CAL1266341.1"/>
    <property type="molecule type" value="Genomic_DNA"/>
</dbReference>
<organism evidence="2 3">
    <name type="scientific">Larinioides sclopetarius</name>
    <dbReference type="NCBI Taxonomy" id="280406"/>
    <lineage>
        <taxon>Eukaryota</taxon>
        <taxon>Metazoa</taxon>
        <taxon>Ecdysozoa</taxon>
        <taxon>Arthropoda</taxon>
        <taxon>Chelicerata</taxon>
        <taxon>Arachnida</taxon>
        <taxon>Araneae</taxon>
        <taxon>Araneomorphae</taxon>
        <taxon>Entelegynae</taxon>
        <taxon>Araneoidea</taxon>
        <taxon>Araneidae</taxon>
        <taxon>Larinioides</taxon>
    </lineage>
</organism>
<dbReference type="Proteomes" id="UP001497382">
    <property type="component" value="Unassembled WGS sequence"/>
</dbReference>
<feature type="region of interest" description="Disordered" evidence="1">
    <location>
        <begin position="1"/>
        <end position="21"/>
    </location>
</feature>
<proteinExistence type="predicted"/>
<evidence type="ECO:0000256" key="1">
    <source>
        <dbReference type="SAM" id="MobiDB-lite"/>
    </source>
</evidence>
<gene>
    <name evidence="2" type="ORF">LARSCL_LOCUS3041</name>
</gene>
<sequence>MPLQQIRVTPADRKNTNEKEKVKYDSKLEPFSNRYFQIRPNHVSLVSRRYRGNLLSSVKKQKENRVGATKSQKNI</sequence>
<reference evidence="2 3" key="1">
    <citation type="submission" date="2024-04" db="EMBL/GenBank/DDBJ databases">
        <authorList>
            <person name="Rising A."/>
            <person name="Reimegard J."/>
            <person name="Sonavane S."/>
            <person name="Akerstrom W."/>
            <person name="Nylinder S."/>
            <person name="Hedman E."/>
            <person name="Kallberg Y."/>
        </authorList>
    </citation>
    <scope>NUCLEOTIDE SEQUENCE [LARGE SCALE GENOMIC DNA]</scope>
</reference>
<evidence type="ECO:0000313" key="3">
    <source>
        <dbReference type="Proteomes" id="UP001497382"/>
    </source>
</evidence>
<comment type="caution">
    <text evidence="2">The sequence shown here is derived from an EMBL/GenBank/DDBJ whole genome shotgun (WGS) entry which is preliminary data.</text>
</comment>
<evidence type="ECO:0000313" key="2">
    <source>
        <dbReference type="EMBL" id="CAL1266341.1"/>
    </source>
</evidence>
<feature type="compositionally biased region" description="Basic and acidic residues" evidence="1">
    <location>
        <begin position="10"/>
        <end position="21"/>
    </location>
</feature>
<protein>
    <recommendedName>
        <fullName evidence="4">Ribosomal protein S18</fullName>
    </recommendedName>
</protein>
<evidence type="ECO:0008006" key="4">
    <source>
        <dbReference type="Google" id="ProtNLM"/>
    </source>
</evidence>
<name>A0AAV1Z4L1_9ARAC</name>
<feature type="region of interest" description="Disordered" evidence="1">
    <location>
        <begin position="56"/>
        <end position="75"/>
    </location>
</feature>
<dbReference type="AlphaFoldDB" id="A0AAV1Z4L1"/>
<accession>A0AAV1Z4L1</accession>